<dbReference type="CDD" id="cd16432">
    <property type="entry name" value="CheB_Rec"/>
    <property type="match status" value="1"/>
</dbReference>
<comment type="catalytic activity">
    <reaction evidence="2 3">
        <text>[protein]-L-glutamate 5-O-methyl ester + H2O = L-glutamyl-[protein] + methanol + H(+)</text>
        <dbReference type="Rhea" id="RHEA:23236"/>
        <dbReference type="Rhea" id="RHEA-COMP:10208"/>
        <dbReference type="Rhea" id="RHEA-COMP:10311"/>
        <dbReference type="ChEBI" id="CHEBI:15377"/>
        <dbReference type="ChEBI" id="CHEBI:15378"/>
        <dbReference type="ChEBI" id="CHEBI:17790"/>
        <dbReference type="ChEBI" id="CHEBI:29973"/>
        <dbReference type="ChEBI" id="CHEBI:82795"/>
        <dbReference type="EC" id="3.1.1.61"/>
    </reaction>
</comment>
<dbReference type="GO" id="GO:0008984">
    <property type="term" value="F:protein-glutamate methylesterase activity"/>
    <property type="evidence" value="ECO:0007669"/>
    <property type="project" value="UniProtKB-UniRule"/>
</dbReference>
<dbReference type="CDD" id="cd17541">
    <property type="entry name" value="REC_CheB-like"/>
    <property type="match status" value="1"/>
</dbReference>
<dbReference type="SMART" id="SM00448">
    <property type="entry name" value="REC"/>
    <property type="match status" value="1"/>
</dbReference>
<keyword evidence="9" id="KW-1185">Reference proteome</keyword>
<evidence type="ECO:0000313" key="9">
    <source>
        <dbReference type="Proteomes" id="UP000774283"/>
    </source>
</evidence>
<dbReference type="GO" id="GO:0006935">
    <property type="term" value="P:chemotaxis"/>
    <property type="evidence" value="ECO:0007669"/>
    <property type="project" value="UniProtKB-UniRule"/>
</dbReference>
<dbReference type="InterPro" id="IPR035909">
    <property type="entry name" value="CheB_C"/>
</dbReference>
<dbReference type="Gene3D" id="3.40.50.180">
    <property type="entry name" value="Methylesterase CheB, C-terminal domain"/>
    <property type="match status" value="1"/>
</dbReference>
<dbReference type="PIRSF" id="PIRSF000876">
    <property type="entry name" value="RR_chemtxs_CheB"/>
    <property type="match status" value="1"/>
</dbReference>
<dbReference type="Pfam" id="PF00072">
    <property type="entry name" value="Response_reg"/>
    <property type="match status" value="1"/>
</dbReference>
<comment type="catalytic activity">
    <reaction evidence="3">
        <text>L-glutaminyl-[protein] + H2O = L-glutamyl-[protein] + NH4(+)</text>
        <dbReference type="Rhea" id="RHEA:16441"/>
        <dbReference type="Rhea" id="RHEA-COMP:10207"/>
        <dbReference type="Rhea" id="RHEA-COMP:10208"/>
        <dbReference type="ChEBI" id="CHEBI:15377"/>
        <dbReference type="ChEBI" id="CHEBI:28938"/>
        <dbReference type="ChEBI" id="CHEBI:29973"/>
        <dbReference type="ChEBI" id="CHEBI:30011"/>
        <dbReference type="EC" id="3.5.1.44"/>
    </reaction>
</comment>
<feature type="active site" evidence="3 4">
    <location>
        <position position="180"/>
    </location>
</feature>
<dbReference type="Proteomes" id="UP000774283">
    <property type="component" value="Unassembled WGS sequence"/>
</dbReference>
<comment type="subcellular location">
    <subcellularLocation>
        <location evidence="3">Cytoplasm</location>
    </subcellularLocation>
</comment>
<dbReference type="PANTHER" id="PTHR42872:SF3">
    <property type="entry name" value="PROTEIN-GLUTAMATE METHYLESTERASE_PROTEIN-GLUTAMINE GLUTAMINASE 1"/>
    <property type="match status" value="1"/>
</dbReference>
<dbReference type="EC" id="3.5.1.44" evidence="3"/>
<sequence>MMAIRVLVVDDSVVIRRLVVQALESDPGIEVAGTAANGQLAQSKFEQLRPDVITMDVEMPIMNGVEAVRALRAKGVRVPIIMFSTLTARGATATLDALAAGATDYVTKPANVGSVQESLKQVAEQLGPKIRALAPRSLRSSLPAARRGAPAGTPEPVVRKAVTLPKAPTHPVRAVVVGSSTGGPEALSRLVSGLQKPLPVPMFVVQHMPPVFTAQLAARLDRMGPSTVVEATDGMVPRAGTIYIAPGDWHMVLAGRSANTHVKLHQEPPVNFCRPSVDVMFQSVLACYGKDILGVVLTGMGSDGKVASGEIVQAGGTVISQDEQTSVVWGMPGAVAAAGATHRILPIDEIAQAITARVTRADQFIEGRTA</sequence>
<evidence type="ECO:0000256" key="5">
    <source>
        <dbReference type="PROSITE-ProRule" id="PRU00169"/>
    </source>
</evidence>
<keyword evidence="3 5" id="KW-0597">Phosphoprotein</keyword>
<dbReference type="NCBIfam" id="NF001965">
    <property type="entry name" value="PRK00742.1"/>
    <property type="match status" value="1"/>
</dbReference>
<dbReference type="PANTHER" id="PTHR42872">
    <property type="entry name" value="PROTEIN-GLUTAMATE METHYLESTERASE/PROTEIN-GLUTAMINE GLUTAMINASE"/>
    <property type="match status" value="1"/>
</dbReference>
<keyword evidence="3 4" id="KW-0145">Chemotaxis</keyword>
<dbReference type="EC" id="3.1.1.61" evidence="3"/>
<reference evidence="8 9" key="1">
    <citation type="submission" date="2020-04" db="EMBL/GenBank/DDBJ databases">
        <title>MicrobeNet Type strains.</title>
        <authorList>
            <person name="Nicholson A.C."/>
        </authorList>
    </citation>
    <scope>NUCLEOTIDE SEQUENCE [LARGE SCALE GENOMIC DNA]</scope>
    <source>
        <strain evidence="8 9">ATCC BAA-789</strain>
    </source>
</reference>
<evidence type="ECO:0000256" key="4">
    <source>
        <dbReference type="PROSITE-ProRule" id="PRU00050"/>
    </source>
</evidence>
<evidence type="ECO:0000313" key="8">
    <source>
        <dbReference type="EMBL" id="NKX93579.1"/>
    </source>
</evidence>
<dbReference type="EMBL" id="JAAXOW010000003">
    <property type="protein sequence ID" value="NKX93579.1"/>
    <property type="molecule type" value="Genomic_DNA"/>
</dbReference>
<dbReference type="Gene3D" id="3.40.50.2300">
    <property type="match status" value="1"/>
</dbReference>
<proteinExistence type="inferred from homology"/>
<comment type="similarity">
    <text evidence="3">Belongs to the CheB family.</text>
</comment>
<dbReference type="PROSITE" id="PS50122">
    <property type="entry name" value="CHEB"/>
    <property type="match status" value="1"/>
</dbReference>
<feature type="modified residue" description="4-aspartylphosphate" evidence="3 5">
    <location>
        <position position="56"/>
    </location>
</feature>
<comment type="caution">
    <text evidence="8">The sequence shown here is derived from an EMBL/GenBank/DDBJ whole genome shotgun (WGS) entry which is preliminary data.</text>
</comment>
<evidence type="ECO:0000256" key="1">
    <source>
        <dbReference type="ARBA" id="ARBA00022801"/>
    </source>
</evidence>
<comment type="domain">
    <text evidence="3">Contains a C-terminal catalytic domain, and an N-terminal region which modulates catalytic activity.</text>
</comment>
<dbReference type="SUPFAM" id="SSF52172">
    <property type="entry name" value="CheY-like"/>
    <property type="match status" value="1"/>
</dbReference>
<keyword evidence="1 3" id="KW-0378">Hydrolase</keyword>
<feature type="active site" evidence="3 4">
    <location>
        <position position="207"/>
    </location>
</feature>
<feature type="domain" description="CheB-type methylesterase" evidence="7">
    <location>
        <begin position="168"/>
        <end position="361"/>
    </location>
</feature>
<dbReference type="GO" id="GO:0005737">
    <property type="term" value="C:cytoplasm"/>
    <property type="evidence" value="ECO:0007669"/>
    <property type="project" value="UniProtKB-SubCell"/>
</dbReference>
<name>A0A9X5FCC0_9MICO</name>
<dbReference type="InterPro" id="IPR011006">
    <property type="entry name" value="CheY-like_superfamily"/>
</dbReference>
<dbReference type="InterPro" id="IPR008248">
    <property type="entry name" value="CheB-like"/>
</dbReference>
<accession>A0A9X5FCC0</accession>
<dbReference type="InterPro" id="IPR000673">
    <property type="entry name" value="Sig_transdc_resp-reg_Me-estase"/>
</dbReference>
<dbReference type="InterPro" id="IPR001789">
    <property type="entry name" value="Sig_transdc_resp-reg_receiver"/>
</dbReference>
<dbReference type="AlphaFoldDB" id="A0A9X5FCC0"/>
<evidence type="ECO:0000259" key="6">
    <source>
        <dbReference type="PROSITE" id="PS50110"/>
    </source>
</evidence>
<dbReference type="PROSITE" id="PS50110">
    <property type="entry name" value="RESPONSE_REGULATORY"/>
    <property type="match status" value="1"/>
</dbReference>
<gene>
    <name evidence="3" type="primary">cheB</name>
    <name evidence="8" type="ORF">HF995_09895</name>
</gene>
<protein>
    <recommendedName>
        <fullName evidence="3">Protein-glutamate methylesterase/protein-glutamine glutaminase</fullName>
        <ecNumber evidence="3">3.1.1.61</ecNumber>
        <ecNumber evidence="3">3.5.1.44</ecNumber>
    </recommendedName>
</protein>
<comment type="PTM">
    <text evidence="3">Phosphorylated by CheA. Phosphorylation of the N-terminal regulatory domain activates the methylesterase activity.</text>
</comment>
<evidence type="ECO:0000259" key="7">
    <source>
        <dbReference type="PROSITE" id="PS50122"/>
    </source>
</evidence>
<feature type="domain" description="Response regulatory" evidence="6">
    <location>
        <begin position="5"/>
        <end position="123"/>
    </location>
</feature>
<evidence type="ECO:0000256" key="2">
    <source>
        <dbReference type="ARBA" id="ARBA00048267"/>
    </source>
</evidence>
<comment type="function">
    <text evidence="3">Involved in chemotaxis. Part of a chemotaxis signal transduction system that modulates chemotaxis in response to various stimuli. Catalyzes the demethylation of specific methylglutamate residues introduced into the chemoreceptors (methyl-accepting chemotaxis proteins or MCP) by CheR. Also mediates the irreversible deamidation of specific glutamine residues to glutamic acid.</text>
</comment>
<dbReference type="HAMAP" id="MF_00099">
    <property type="entry name" value="CheB_chemtxs"/>
    <property type="match status" value="1"/>
</dbReference>
<feature type="active site" evidence="3 4">
    <location>
        <position position="303"/>
    </location>
</feature>
<evidence type="ECO:0000256" key="3">
    <source>
        <dbReference type="HAMAP-Rule" id="MF_00099"/>
    </source>
</evidence>
<dbReference type="GO" id="GO:0000156">
    <property type="term" value="F:phosphorelay response regulator activity"/>
    <property type="evidence" value="ECO:0007669"/>
    <property type="project" value="InterPro"/>
</dbReference>
<dbReference type="SUPFAM" id="SSF52738">
    <property type="entry name" value="Methylesterase CheB, C-terminal domain"/>
    <property type="match status" value="1"/>
</dbReference>
<keyword evidence="3" id="KW-0963">Cytoplasm</keyword>
<dbReference type="GO" id="GO:0050568">
    <property type="term" value="F:protein-glutamine glutaminase activity"/>
    <property type="evidence" value="ECO:0007669"/>
    <property type="project" value="UniProtKB-UniRule"/>
</dbReference>
<organism evidence="8 9">
    <name type="scientific">Sanguibacter hominis ATCC BAA-789</name>
    <dbReference type="NCBI Taxonomy" id="1312740"/>
    <lineage>
        <taxon>Bacteria</taxon>
        <taxon>Bacillati</taxon>
        <taxon>Actinomycetota</taxon>
        <taxon>Actinomycetes</taxon>
        <taxon>Micrococcales</taxon>
        <taxon>Sanguibacteraceae</taxon>
        <taxon>Sanguibacter</taxon>
    </lineage>
</organism>
<dbReference type="Pfam" id="PF01339">
    <property type="entry name" value="CheB_methylest"/>
    <property type="match status" value="1"/>
</dbReference>